<dbReference type="EMBL" id="CAJVPZ010065143">
    <property type="protein sequence ID" value="CAG8794985.1"/>
    <property type="molecule type" value="Genomic_DNA"/>
</dbReference>
<keyword evidence="2" id="KW-1185">Reference proteome</keyword>
<name>A0A9N9JWE5_9GLOM</name>
<sequence>KSFKKEKEGPYTKCDLCNPKKLIKCENSSTSSLRKHLAIHKGKVPELAKGKSKSQL</sequence>
<organism evidence="1 2">
    <name type="scientific">Racocetra fulgida</name>
    <dbReference type="NCBI Taxonomy" id="60492"/>
    <lineage>
        <taxon>Eukaryota</taxon>
        <taxon>Fungi</taxon>
        <taxon>Fungi incertae sedis</taxon>
        <taxon>Mucoromycota</taxon>
        <taxon>Glomeromycotina</taxon>
        <taxon>Glomeromycetes</taxon>
        <taxon>Diversisporales</taxon>
        <taxon>Gigasporaceae</taxon>
        <taxon>Racocetra</taxon>
    </lineage>
</organism>
<comment type="caution">
    <text evidence="1">The sequence shown here is derived from an EMBL/GenBank/DDBJ whole genome shotgun (WGS) entry which is preliminary data.</text>
</comment>
<accession>A0A9N9JWE5</accession>
<reference evidence="1" key="1">
    <citation type="submission" date="2021-06" db="EMBL/GenBank/DDBJ databases">
        <authorList>
            <person name="Kallberg Y."/>
            <person name="Tangrot J."/>
            <person name="Rosling A."/>
        </authorList>
    </citation>
    <scope>NUCLEOTIDE SEQUENCE</scope>
    <source>
        <strain evidence="1">IN212</strain>
    </source>
</reference>
<protein>
    <submittedName>
        <fullName evidence="1">8444_t:CDS:1</fullName>
    </submittedName>
</protein>
<evidence type="ECO:0000313" key="1">
    <source>
        <dbReference type="EMBL" id="CAG8794985.1"/>
    </source>
</evidence>
<proteinExistence type="predicted"/>
<dbReference type="AlphaFoldDB" id="A0A9N9JWE5"/>
<evidence type="ECO:0000313" key="2">
    <source>
        <dbReference type="Proteomes" id="UP000789396"/>
    </source>
</evidence>
<gene>
    <name evidence="1" type="ORF">RFULGI_LOCUS17132</name>
</gene>
<dbReference type="Proteomes" id="UP000789396">
    <property type="component" value="Unassembled WGS sequence"/>
</dbReference>
<feature type="non-terminal residue" evidence="1">
    <location>
        <position position="1"/>
    </location>
</feature>